<evidence type="ECO:0000313" key="3">
    <source>
        <dbReference type="Proteomes" id="UP000735302"/>
    </source>
</evidence>
<evidence type="ECO:0000256" key="1">
    <source>
        <dbReference type="SAM" id="MobiDB-lite"/>
    </source>
</evidence>
<accession>A0AAV4DD85</accession>
<sequence length="112" mass="12172">MSVESTILPPCRGFKKIAHALTNRGWRQRLIKHQRILLAQASVGGVILTTWVLWQHDWRSASPQPQPPASSGSLASASMTTRFPLLESSAGQDSTTGLEPYEFSAGSSHSIT</sequence>
<evidence type="ECO:0008006" key="4">
    <source>
        <dbReference type="Google" id="ProtNLM"/>
    </source>
</evidence>
<dbReference type="Proteomes" id="UP000735302">
    <property type="component" value="Unassembled WGS sequence"/>
</dbReference>
<gene>
    <name evidence="2" type="ORF">PoB_006855600</name>
</gene>
<keyword evidence="3" id="KW-1185">Reference proteome</keyword>
<evidence type="ECO:0000313" key="2">
    <source>
        <dbReference type="EMBL" id="GFO42051.1"/>
    </source>
</evidence>
<feature type="region of interest" description="Disordered" evidence="1">
    <location>
        <begin position="85"/>
        <end position="112"/>
    </location>
</feature>
<reference evidence="2 3" key="1">
    <citation type="journal article" date="2021" name="Elife">
        <title>Chloroplast acquisition without the gene transfer in kleptoplastic sea slugs, Plakobranchus ocellatus.</title>
        <authorList>
            <person name="Maeda T."/>
            <person name="Takahashi S."/>
            <person name="Yoshida T."/>
            <person name="Shimamura S."/>
            <person name="Takaki Y."/>
            <person name="Nagai Y."/>
            <person name="Toyoda A."/>
            <person name="Suzuki Y."/>
            <person name="Arimoto A."/>
            <person name="Ishii H."/>
            <person name="Satoh N."/>
            <person name="Nishiyama T."/>
            <person name="Hasebe M."/>
            <person name="Maruyama T."/>
            <person name="Minagawa J."/>
            <person name="Obokata J."/>
            <person name="Shigenobu S."/>
        </authorList>
    </citation>
    <scope>NUCLEOTIDE SEQUENCE [LARGE SCALE GENOMIC DNA]</scope>
</reference>
<organism evidence="2 3">
    <name type="scientific">Plakobranchus ocellatus</name>
    <dbReference type="NCBI Taxonomy" id="259542"/>
    <lineage>
        <taxon>Eukaryota</taxon>
        <taxon>Metazoa</taxon>
        <taxon>Spiralia</taxon>
        <taxon>Lophotrochozoa</taxon>
        <taxon>Mollusca</taxon>
        <taxon>Gastropoda</taxon>
        <taxon>Heterobranchia</taxon>
        <taxon>Euthyneura</taxon>
        <taxon>Panpulmonata</taxon>
        <taxon>Sacoglossa</taxon>
        <taxon>Placobranchoidea</taxon>
        <taxon>Plakobranchidae</taxon>
        <taxon>Plakobranchus</taxon>
    </lineage>
</organism>
<comment type="caution">
    <text evidence="2">The sequence shown here is derived from an EMBL/GenBank/DDBJ whole genome shotgun (WGS) entry which is preliminary data.</text>
</comment>
<protein>
    <recommendedName>
        <fullName evidence="4">HIG1 domain-containing protein</fullName>
    </recommendedName>
</protein>
<proteinExistence type="predicted"/>
<name>A0AAV4DD85_9GAST</name>
<dbReference type="AlphaFoldDB" id="A0AAV4DD85"/>
<dbReference type="EMBL" id="BLXT01007741">
    <property type="protein sequence ID" value="GFO42051.1"/>
    <property type="molecule type" value="Genomic_DNA"/>
</dbReference>